<feature type="transmembrane region" description="Helical" evidence="8">
    <location>
        <begin position="271"/>
        <end position="290"/>
    </location>
</feature>
<keyword evidence="4 8" id="KW-1133">Transmembrane helix</keyword>
<dbReference type="Proteomes" id="UP000320813">
    <property type="component" value="Unassembled WGS sequence"/>
</dbReference>
<feature type="transmembrane region" description="Helical" evidence="8">
    <location>
        <begin position="106"/>
        <end position="125"/>
    </location>
</feature>
<keyword evidence="6 8" id="KW-0472">Membrane</keyword>
<dbReference type="PANTHER" id="PTHR42682">
    <property type="entry name" value="HYDROGENASE-4 COMPONENT F"/>
    <property type="match status" value="1"/>
</dbReference>
<evidence type="ECO:0000256" key="3">
    <source>
        <dbReference type="ARBA" id="ARBA00022692"/>
    </source>
</evidence>
<organism evidence="10 11">
    <name type="scientific">Candidatus Acidulodesulfobacterium ferriphilum</name>
    <dbReference type="NCBI Taxonomy" id="2597223"/>
    <lineage>
        <taxon>Bacteria</taxon>
        <taxon>Deltaproteobacteria</taxon>
        <taxon>Candidatus Acidulodesulfobacterales</taxon>
        <taxon>Candidatus Acidulodesulfobacterium</taxon>
    </lineage>
</organism>
<feature type="transmembrane region" description="Helical" evidence="8">
    <location>
        <begin position="310"/>
        <end position="330"/>
    </location>
</feature>
<sequence>MYELVLILPAVALIFSVFTDVLLMSYLQLIISTLVFLTVVAISLSFHAISVFFGGLFFVDYINLVILITVSTLELFVAFYSFGYVRTEIKHGLSKRKFKFYYFWKNLFVFSMMVSIMSNNLGIYWTGLEATTLATALLVSFNRTKESFEATWKYVIMCSVGIAIGLFAIVILYFTTSQIYGESMKSLSFINIIQAGSELDKNFLMLAFILALVGFGTKVGFAPMHNWLPDAHSQGPSPVSALLSGVLLNTALLGILRFYQINVSAEIYYPRYFLIGFGFLTIFVSALSIIKQKDYKRLFAFSSMENMGLIALGFGIGGIAVIGSLFQILFHALNKGALFLSSGNILAVTHERKIDKIRSLSKRFPITGLMLLFGVMGISGMPPFAMFLGEIYIMFGVFKTNIWFGFLVFLLLIFIFAGLFSKILKMYIGIGVKGGENGQQNENRANRGTNKDNQDKGEKGIHPFMLYAPLILLLISSILLFYIPSQFLHIVKSASAEFGGKINF</sequence>
<feature type="transmembrane region" description="Helical" evidence="8">
    <location>
        <begin position="401"/>
        <end position="420"/>
    </location>
</feature>
<feature type="transmembrane region" description="Helical" evidence="8">
    <location>
        <begin position="154"/>
        <end position="175"/>
    </location>
</feature>
<feature type="transmembrane region" description="Helical" evidence="8">
    <location>
        <begin position="241"/>
        <end position="259"/>
    </location>
</feature>
<dbReference type="PANTHER" id="PTHR42682:SF5">
    <property type="entry name" value="HYDROGENASE-4 COMPONENT F"/>
    <property type="match status" value="1"/>
</dbReference>
<dbReference type="AlphaFoldDB" id="A0A519BDN4"/>
<feature type="transmembrane region" description="Helical" evidence="8">
    <location>
        <begin position="366"/>
        <end position="395"/>
    </location>
</feature>
<dbReference type="PRINTS" id="PR01437">
    <property type="entry name" value="NUOXDRDTASE4"/>
</dbReference>
<dbReference type="InterPro" id="IPR001750">
    <property type="entry name" value="ND/Mrp_TM"/>
</dbReference>
<dbReference type="InterPro" id="IPR052175">
    <property type="entry name" value="ComplexI-like_HydComp"/>
</dbReference>
<name>A0A519BDN4_9DELT</name>
<feature type="domain" description="NADH:quinone oxidoreductase/Mrp antiporter transmembrane" evidence="9">
    <location>
        <begin position="118"/>
        <end position="414"/>
    </location>
</feature>
<feature type="transmembrane region" description="Helical" evidence="8">
    <location>
        <begin position="34"/>
        <end position="58"/>
    </location>
</feature>
<gene>
    <name evidence="10" type="ORF">EVJ47_03620</name>
</gene>
<evidence type="ECO:0000256" key="4">
    <source>
        <dbReference type="ARBA" id="ARBA00022989"/>
    </source>
</evidence>
<dbReference type="GO" id="GO:0016491">
    <property type="term" value="F:oxidoreductase activity"/>
    <property type="evidence" value="ECO:0007669"/>
    <property type="project" value="UniProtKB-KW"/>
</dbReference>
<feature type="transmembrane region" description="Helical" evidence="8">
    <location>
        <begin position="464"/>
        <end position="483"/>
    </location>
</feature>
<evidence type="ECO:0000313" key="11">
    <source>
        <dbReference type="Proteomes" id="UP000320813"/>
    </source>
</evidence>
<comment type="caution">
    <text evidence="10">The sequence shown here is derived from an EMBL/GenBank/DDBJ whole genome shotgun (WGS) entry which is preliminary data.</text>
</comment>
<evidence type="ECO:0000256" key="5">
    <source>
        <dbReference type="ARBA" id="ARBA00023002"/>
    </source>
</evidence>
<feature type="transmembrane region" description="Helical" evidence="8">
    <location>
        <begin position="64"/>
        <end position="85"/>
    </location>
</feature>
<comment type="subcellular location">
    <subcellularLocation>
        <location evidence="1">Cell membrane</location>
        <topology evidence="1">Multi-pass membrane protein</topology>
    </subcellularLocation>
    <subcellularLocation>
        <location evidence="7">Membrane</location>
        <topology evidence="7">Multi-pass membrane protein</topology>
    </subcellularLocation>
</comment>
<evidence type="ECO:0000256" key="1">
    <source>
        <dbReference type="ARBA" id="ARBA00004651"/>
    </source>
</evidence>
<reference evidence="10 11" key="1">
    <citation type="submission" date="2019-01" db="EMBL/GenBank/DDBJ databases">
        <title>Insights into ecological role of a new deltaproteobacterial order Candidatus Sinidesulfobacterales (Sva0485) by metagenomics and metatranscriptomics.</title>
        <authorList>
            <person name="Tan S."/>
            <person name="Liu J."/>
            <person name="Fang Y."/>
            <person name="Hedlund B.P."/>
            <person name="Lian Z.H."/>
            <person name="Huang L.Y."/>
            <person name="Li J.T."/>
            <person name="Huang L.N."/>
            <person name="Li W.J."/>
            <person name="Jiang H.C."/>
            <person name="Dong H.L."/>
            <person name="Shu W.S."/>
        </authorList>
    </citation>
    <scope>NUCLEOTIDE SEQUENCE [LARGE SCALE GENOMIC DNA]</scope>
    <source>
        <strain evidence="10">AP3</strain>
    </source>
</reference>
<dbReference type="Pfam" id="PF00361">
    <property type="entry name" value="Proton_antipo_M"/>
    <property type="match status" value="1"/>
</dbReference>
<dbReference type="InterPro" id="IPR003918">
    <property type="entry name" value="NADH_UbQ_OxRdtase"/>
</dbReference>
<keyword evidence="2" id="KW-1003">Cell membrane</keyword>
<feature type="transmembrane region" description="Helical" evidence="8">
    <location>
        <begin position="6"/>
        <end position="27"/>
    </location>
</feature>
<evidence type="ECO:0000256" key="2">
    <source>
        <dbReference type="ARBA" id="ARBA00022475"/>
    </source>
</evidence>
<keyword evidence="5" id="KW-0560">Oxidoreductase</keyword>
<evidence type="ECO:0000256" key="6">
    <source>
        <dbReference type="ARBA" id="ARBA00023136"/>
    </source>
</evidence>
<proteinExistence type="predicted"/>
<keyword evidence="3 7" id="KW-0812">Transmembrane</keyword>
<dbReference type="GO" id="GO:0042773">
    <property type="term" value="P:ATP synthesis coupled electron transport"/>
    <property type="evidence" value="ECO:0007669"/>
    <property type="project" value="InterPro"/>
</dbReference>
<evidence type="ECO:0000256" key="8">
    <source>
        <dbReference type="SAM" id="Phobius"/>
    </source>
</evidence>
<accession>A0A519BDN4</accession>
<dbReference type="GO" id="GO:0005886">
    <property type="term" value="C:plasma membrane"/>
    <property type="evidence" value="ECO:0007669"/>
    <property type="project" value="UniProtKB-SubCell"/>
</dbReference>
<dbReference type="EMBL" id="SGBD01000001">
    <property type="protein sequence ID" value="RZD15372.1"/>
    <property type="molecule type" value="Genomic_DNA"/>
</dbReference>
<evidence type="ECO:0000259" key="9">
    <source>
        <dbReference type="Pfam" id="PF00361"/>
    </source>
</evidence>
<dbReference type="GO" id="GO:0008137">
    <property type="term" value="F:NADH dehydrogenase (ubiquinone) activity"/>
    <property type="evidence" value="ECO:0007669"/>
    <property type="project" value="InterPro"/>
</dbReference>
<feature type="transmembrane region" description="Helical" evidence="8">
    <location>
        <begin position="203"/>
        <end position="221"/>
    </location>
</feature>
<evidence type="ECO:0000256" key="7">
    <source>
        <dbReference type="RuleBase" id="RU000320"/>
    </source>
</evidence>
<protein>
    <submittedName>
        <fullName evidence="10">Hydantoin racemase</fullName>
    </submittedName>
</protein>
<evidence type="ECO:0000313" key="10">
    <source>
        <dbReference type="EMBL" id="RZD15372.1"/>
    </source>
</evidence>